<keyword evidence="2" id="KW-1185">Reference proteome</keyword>
<dbReference type="Proteomes" id="UP000078512">
    <property type="component" value="Unassembled WGS sequence"/>
</dbReference>
<proteinExistence type="predicted"/>
<evidence type="ECO:0000313" key="1">
    <source>
        <dbReference type="EMBL" id="OAQ25006.1"/>
    </source>
</evidence>
<evidence type="ECO:0000313" key="2">
    <source>
        <dbReference type="Proteomes" id="UP000078512"/>
    </source>
</evidence>
<gene>
    <name evidence="1" type="ORF">K457DRAFT_23585</name>
</gene>
<protein>
    <submittedName>
        <fullName evidence="1">Uncharacterized protein</fullName>
    </submittedName>
</protein>
<dbReference type="EMBL" id="KV442084">
    <property type="protein sequence ID" value="OAQ25006.1"/>
    <property type="molecule type" value="Genomic_DNA"/>
</dbReference>
<name>A0A197JKH3_9FUNG</name>
<reference evidence="1 2" key="1">
    <citation type="submission" date="2016-05" db="EMBL/GenBank/DDBJ databases">
        <title>Genome sequencing reveals origins of a unique bacterial endosymbiosis in the earliest lineages of terrestrial Fungi.</title>
        <authorList>
            <consortium name="DOE Joint Genome Institute"/>
            <person name="Uehling J."/>
            <person name="Gryganskyi A."/>
            <person name="Hameed K."/>
            <person name="Tschaplinski T."/>
            <person name="Misztal P."/>
            <person name="Wu S."/>
            <person name="Desiro A."/>
            <person name="Vande Pol N."/>
            <person name="Du Z.-Y."/>
            <person name="Zienkiewicz A."/>
            <person name="Zienkiewicz K."/>
            <person name="Morin E."/>
            <person name="Tisserant E."/>
            <person name="Splivallo R."/>
            <person name="Hainaut M."/>
            <person name="Henrissat B."/>
            <person name="Ohm R."/>
            <person name="Kuo A."/>
            <person name="Yan J."/>
            <person name="Lipzen A."/>
            <person name="Nolan M."/>
            <person name="Labutti K."/>
            <person name="Barry K."/>
            <person name="Goldstein A."/>
            <person name="Labbe J."/>
            <person name="Schadt C."/>
            <person name="Tuskan G."/>
            <person name="Grigoriev I."/>
            <person name="Martin F."/>
            <person name="Vilgalys R."/>
            <person name="Bonito G."/>
        </authorList>
    </citation>
    <scope>NUCLEOTIDE SEQUENCE [LARGE SCALE GENOMIC DNA]</scope>
    <source>
        <strain evidence="1 2">AG-77</strain>
    </source>
</reference>
<organism evidence="1 2">
    <name type="scientific">Linnemannia elongata AG-77</name>
    <dbReference type="NCBI Taxonomy" id="1314771"/>
    <lineage>
        <taxon>Eukaryota</taxon>
        <taxon>Fungi</taxon>
        <taxon>Fungi incertae sedis</taxon>
        <taxon>Mucoromycota</taxon>
        <taxon>Mortierellomycotina</taxon>
        <taxon>Mortierellomycetes</taxon>
        <taxon>Mortierellales</taxon>
        <taxon>Mortierellaceae</taxon>
        <taxon>Linnemannia</taxon>
    </lineage>
</organism>
<accession>A0A197JKH3</accession>
<dbReference type="AlphaFoldDB" id="A0A197JKH3"/>
<sequence length="102" mass="11501">MILCFRSPSNPRRLWDQFSDALSADLLYKAKQSGLYTVDDPQAQFNARVNALFISTTCPSIWKLASTNTFLLLNTWTTLSSTIHGAATATMKELIMNRRVRS</sequence>